<dbReference type="Proteomes" id="UP000780801">
    <property type="component" value="Unassembled WGS sequence"/>
</dbReference>
<evidence type="ECO:0000313" key="3">
    <source>
        <dbReference type="Proteomes" id="UP000780801"/>
    </source>
</evidence>
<dbReference type="EMBL" id="JAABOA010002698">
    <property type="protein sequence ID" value="KAF9579523.1"/>
    <property type="molecule type" value="Genomic_DNA"/>
</dbReference>
<feature type="compositionally biased region" description="Low complexity" evidence="1">
    <location>
        <begin position="293"/>
        <end position="303"/>
    </location>
</feature>
<feature type="compositionally biased region" description="Low complexity" evidence="1">
    <location>
        <begin position="264"/>
        <end position="274"/>
    </location>
</feature>
<dbReference type="AlphaFoldDB" id="A0A9P6FQ50"/>
<evidence type="ECO:0000256" key="1">
    <source>
        <dbReference type="SAM" id="MobiDB-lite"/>
    </source>
</evidence>
<comment type="caution">
    <text evidence="2">The sequence shown here is derived from an EMBL/GenBank/DDBJ whole genome shotgun (WGS) entry which is preliminary data.</text>
</comment>
<name>A0A9P6FQ50_9FUNG</name>
<protein>
    <submittedName>
        <fullName evidence="2">Uncharacterized protein</fullName>
    </submittedName>
</protein>
<feature type="compositionally biased region" description="Polar residues" evidence="1">
    <location>
        <begin position="181"/>
        <end position="193"/>
    </location>
</feature>
<feature type="compositionally biased region" description="Polar residues" evidence="1">
    <location>
        <begin position="61"/>
        <end position="70"/>
    </location>
</feature>
<feature type="compositionally biased region" description="Polar residues" evidence="1">
    <location>
        <begin position="103"/>
        <end position="133"/>
    </location>
</feature>
<sequence length="366" mass="39282">MDSDLLCDAHPLSPDTASNSSPPALLQSSPSSLQFSCSSSSSSSSNLSSNPGPAPSPDLHNLQQQLTLPTHSWKVAATAETRPTFSAKVHLSASNSRDDGHAQNVTATEASPSLAPSSTLFSLPDPSSSQVEQSPERRPGRTARLQTCSDHYRSNKSSSTPDRDCTPHMDDLFATKDTDPQCRNTTLSSSNPLFTEPALISPGPSSTELEMDVNMEESARHGSNDIKPDNTDDKDGIRSNEHRNGIMSAMVDQENRPPPPPPNNLSSSSRLPNSIDPSQHRGYELQLESPPGQQQQRQQQQQQPGILSEPTAGVLGAEMDSATCSSFRSLAVEASNRSHHDEAKGSTNLDSDPYACTGTRIGSEWR</sequence>
<accession>A0A9P6FQ50</accession>
<reference evidence="2" key="1">
    <citation type="journal article" date="2020" name="Fungal Divers.">
        <title>Resolving the Mortierellaceae phylogeny through synthesis of multi-gene phylogenetics and phylogenomics.</title>
        <authorList>
            <person name="Vandepol N."/>
            <person name="Liber J."/>
            <person name="Desiro A."/>
            <person name="Na H."/>
            <person name="Kennedy M."/>
            <person name="Barry K."/>
            <person name="Grigoriev I.V."/>
            <person name="Miller A.N."/>
            <person name="O'Donnell K."/>
            <person name="Stajich J.E."/>
            <person name="Bonito G."/>
        </authorList>
    </citation>
    <scope>NUCLEOTIDE SEQUENCE</scope>
    <source>
        <strain evidence="2">KOD1015</strain>
    </source>
</reference>
<gene>
    <name evidence="2" type="ORF">BGW38_004181</name>
</gene>
<organism evidence="2 3">
    <name type="scientific">Lunasporangiospora selenospora</name>
    <dbReference type="NCBI Taxonomy" id="979761"/>
    <lineage>
        <taxon>Eukaryota</taxon>
        <taxon>Fungi</taxon>
        <taxon>Fungi incertae sedis</taxon>
        <taxon>Mucoromycota</taxon>
        <taxon>Mortierellomycotina</taxon>
        <taxon>Mortierellomycetes</taxon>
        <taxon>Mortierellales</taxon>
        <taxon>Mortierellaceae</taxon>
        <taxon>Lunasporangiospora</taxon>
    </lineage>
</organism>
<proteinExistence type="predicted"/>
<evidence type="ECO:0000313" key="2">
    <source>
        <dbReference type="EMBL" id="KAF9579523.1"/>
    </source>
</evidence>
<feature type="region of interest" description="Disordered" evidence="1">
    <location>
        <begin position="1"/>
        <end position="319"/>
    </location>
</feature>
<feature type="compositionally biased region" description="Low complexity" evidence="1">
    <location>
        <begin position="17"/>
        <end position="51"/>
    </location>
</feature>
<feature type="compositionally biased region" description="Basic and acidic residues" evidence="1">
    <location>
        <begin position="217"/>
        <end position="244"/>
    </location>
</feature>
<feature type="compositionally biased region" description="Basic and acidic residues" evidence="1">
    <location>
        <begin position="161"/>
        <end position="180"/>
    </location>
</feature>
<keyword evidence="3" id="KW-1185">Reference proteome</keyword>
<feature type="region of interest" description="Disordered" evidence="1">
    <location>
        <begin position="333"/>
        <end position="366"/>
    </location>
</feature>
<feature type="compositionally biased region" description="Polar residues" evidence="1">
    <location>
        <begin position="144"/>
        <end position="160"/>
    </location>
</feature>